<accession>A0A1H8FHH5</accession>
<dbReference type="RefSeq" id="WP_090632561.1">
    <property type="nucleotide sequence ID" value="NZ_FOCP01000013.1"/>
</dbReference>
<dbReference type="InterPro" id="IPR000090">
    <property type="entry name" value="Flg_Motor_Flig"/>
</dbReference>
<dbReference type="GO" id="GO:0003774">
    <property type="term" value="F:cytoskeletal motor activity"/>
    <property type="evidence" value="ECO:0007669"/>
    <property type="project" value="InterPro"/>
</dbReference>
<evidence type="ECO:0000259" key="13">
    <source>
        <dbReference type="Pfam" id="PF14842"/>
    </source>
</evidence>
<keyword evidence="8" id="KW-0472">Membrane</keyword>
<dbReference type="Pfam" id="PF01706">
    <property type="entry name" value="FliG_C"/>
    <property type="match status" value="1"/>
</dbReference>
<feature type="domain" description="Flagellar motor switch protein FliG N-terminal" evidence="13">
    <location>
        <begin position="4"/>
        <end position="103"/>
    </location>
</feature>
<keyword evidence="6" id="KW-0145">Chemotaxis</keyword>
<comment type="similarity">
    <text evidence="3">Belongs to the FliG family.</text>
</comment>
<evidence type="ECO:0000256" key="3">
    <source>
        <dbReference type="ARBA" id="ARBA00010299"/>
    </source>
</evidence>
<evidence type="ECO:0000259" key="12">
    <source>
        <dbReference type="Pfam" id="PF14841"/>
    </source>
</evidence>
<comment type="subcellular location">
    <subcellularLocation>
        <location evidence="1">Bacterial flagellum basal body</location>
    </subcellularLocation>
    <subcellularLocation>
        <location evidence="2">Cell inner membrane</location>
        <topology evidence="2">Peripheral membrane protein</topology>
        <orientation evidence="2">Cytoplasmic side</orientation>
    </subcellularLocation>
</comment>
<proteinExistence type="inferred from homology"/>
<keyword evidence="7" id="KW-0283">Flagellar rotation</keyword>
<dbReference type="InterPro" id="IPR011002">
    <property type="entry name" value="FliG_a-hlx"/>
</dbReference>
<gene>
    <name evidence="14" type="ORF">SAMN05216325_11348</name>
</gene>
<dbReference type="Gene3D" id="1.10.220.30">
    <property type="match status" value="3"/>
</dbReference>
<protein>
    <recommendedName>
        <fullName evidence="4">Flagellar motor switch protein FliG</fullName>
    </recommendedName>
</protein>
<evidence type="ECO:0000256" key="5">
    <source>
        <dbReference type="ARBA" id="ARBA00022475"/>
    </source>
</evidence>
<dbReference type="FunFam" id="1.10.220.30:FF:000001">
    <property type="entry name" value="Flagellar motor switch protein FliG"/>
    <property type="match status" value="1"/>
</dbReference>
<dbReference type="InterPro" id="IPR032779">
    <property type="entry name" value="FliG_M"/>
</dbReference>
<dbReference type="NCBIfam" id="TIGR00207">
    <property type="entry name" value="fliG"/>
    <property type="match status" value="1"/>
</dbReference>
<dbReference type="GO" id="GO:0009425">
    <property type="term" value="C:bacterial-type flagellum basal body"/>
    <property type="evidence" value="ECO:0007669"/>
    <property type="project" value="UniProtKB-SubCell"/>
</dbReference>
<dbReference type="InterPro" id="IPR028263">
    <property type="entry name" value="FliG_N"/>
</dbReference>
<dbReference type="Pfam" id="PF14841">
    <property type="entry name" value="FliG_M"/>
    <property type="match status" value="1"/>
</dbReference>
<evidence type="ECO:0000256" key="7">
    <source>
        <dbReference type="ARBA" id="ARBA00022779"/>
    </source>
</evidence>
<reference evidence="14 15" key="1">
    <citation type="submission" date="2016-10" db="EMBL/GenBank/DDBJ databases">
        <authorList>
            <person name="de Groot N.N."/>
        </authorList>
    </citation>
    <scope>NUCLEOTIDE SEQUENCE [LARGE SCALE GENOMIC DNA]</scope>
    <source>
        <strain evidence="14 15">Nm22</strain>
    </source>
</reference>
<keyword evidence="9" id="KW-0975">Bacterial flagellum</keyword>
<dbReference type="OrthoDB" id="9780302at2"/>
<evidence type="ECO:0000313" key="14">
    <source>
        <dbReference type="EMBL" id="SEN31301.1"/>
    </source>
</evidence>
<evidence type="ECO:0000259" key="11">
    <source>
        <dbReference type="Pfam" id="PF01706"/>
    </source>
</evidence>
<dbReference type="GO" id="GO:0006935">
    <property type="term" value="P:chemotaxis"/>
    <property type="evidence" value="ECO:0007669"/>
    <property type="project" value="UniProtKB-KW"/>
</dbReference>
<dbReference type="GO" id="GO:0005886">
    <property type="term" value="C:plasma membrane"/>
    <property type="evidence" value="ECO:0007669"/>
    <property type="project" value="UniProtKB-SubCell"/>
</dbReference>
<evidence type="ECO:0000313" key="15">
    <source>
        <dbReference type="Proteomes" id="UP000199459"/>
    </source>
</evidence>
<dbReference type="EMBL" id="FOCP01000013">
    <property type="protein sequence ID" value="SEN31301.1"/>
    <property type="molecule type" value="Genomic_DNA"/>
</dbReference>
<dbReference type="InterPro" id="IPR023087">
    <property type="entry name" value="Flg_Motor_Flig_C"/>
</dbReference>
<feature type="domain" description="Flagellar motor switch protein FliG C-terminal" evidence="11">
    <location>
        <begin position="215"/>
        <end position="322"/>
    </location>
</feature>
<dbReference type="SUPFAM" id="SSF48029">
    <property type="entry name" value="FliG"/>
    <property type="match status" value="2"/>
</dbReference>
<dbReference type="STRING" id="917.SAMN05216326_10232"/>
<dbReference type="PANTHER" id="PTHR30534">
    <property type="entry name" value="FLAGELLAR MOTOR SWITCH PROTEIN FLIG"/>
    <property type="match status" value="1"/>
</dbReference>
<evidence type="ECO:0000256" key="4">
    <source>
        <dbReference type="ARBA" id="ARBA00021870"/>
    </source>
</evidence>
<keyword evidence="14" id="KW-0969">Cilium</keyword>
<evidence type="ECO:0000256" key="8">
    <source>
        <dbReference type="ARBA" id="ARBA00023136"/>
    </source>
</evidence>
<dbReference type="Proteomes" id="UP000199459">
    <property type="component" value="Unassembled WGS sequence"/>
</dbReference>
<sequence>MDESGLKKSAILLMSLGENEAASVFKFLSPKEVQKLGSAMSSLNNITQSEIESVIDEFNRQANGKTALGQGASDYIRKVLTNALGDEKAANLIDRILHGGDTSGIEGLKWMDAPSVVELIKNEHPQIIATILVHLERDHASEILSLFSERLRNDTLLRIATLDSIQPDALRELNDVLTKLLSGSNNIRKAPMGGVRAAAEILNFVPTVQESSVIDNIRQYDEELAQQIMDEMFVFDNLVDIDDQGIQLLLREVQSDSLVVALKGAQEDIRNKIFKNMSKRAVESLKEDIESKGPVRVSEVEAEQKEILKVLRQLAESGQIALGGKGDDSYV</sequence>
<feature type="domain" description="Flagellar motor switch protein FliG middle" evidence="12">
    <location>
        <begin position="115"/>
        <end position="185"/>
    </location>
</feature>
<dbReference type="PRINTS" id="PR00954">
    <property type="entry name" value="FLGMOTORFLIG"/>
</dbReference>
<dbReference type="Pfam" id="PF14842">
    <property type="entry name" value="FliG_N"/>
    <property type="match status" value="1"/>
</dbReference>
<keyword evidence="5" id="KW-1003">Cell membrane</keyword>
<dbReference type="AlphaFoldDB" id="A0A1H8FHH5"/>
<evidence type="ECO:0000256" key="6">
    <source>
        <dbReference type="ARBA" id="ARBA00022500"/>
    </source>
</evidence>
<evidence type="ECO:0000256" key="10">
    <source>
        <dbReference type="ARBA" id="ARBA00025598"/>
    </source>
</evidence>
<name>A0A1H8FHH5_9PROT</name>
<dbReference type="GO" id="GO:0071973">
    <property type="term" value="P:bacterial-type flagellum-dependent cell motility"/>
    <property type="evidence" value="ECO:0007669"/>
    <property type="project" value="InterPro"/>
</dbReference>
<comment type="function">
    <text evidence="10">FliG is one of three proteins (FliG, FliN, FliM) that forms the rotor-mounted switch complex (C ring), located at the base of the basal body. This complex interacts with the CheY and CheZ chemotaxis proteins, in addition to contacting components of the motor that determine the direction of flagellar rotation.</text>
</comment>
<organism evidence="14 15">
    <name type="scientific">Nitrosomonas marina</name>
    <dbReference type="NCBI Taxonomy" id="917"/>
    <lineage>
        <taxon>Bacteria</taxon>
        <taxon>Pseudomonadati</taxon>
        <taxon>Pseudomonadota</taxon>
        <taxon>Betaproteobacteria</taxon>
        <taxon>Nitrosomonadales</taxon>
        <taxon>Nitrosomonadaceae</taxon>
        <taxon>Nitrosomonas</taxon>
    </lineage>
</organism>
<evidence type="ECO:0000256" key="1">
    <source>
        <dbReference type="ARBA" id="ARBA00004117"/>
    </source>
</evidence>
<dbReference type="PANTHER" id="PTHR30534:SF0">
    <property type="entry name" value="FLAGELLAR MOTOR SWITCH PROTEIN FLIG"/>
    <property type="match status" value="1"/>
</dbReference>
<keyword evidence="14" id="KW-0966">Cell projection</keyword>
<evidence type="ECO:0000256" key="2">
    <source>
        <dbReference type="ARBA" id="ARBA00004515"/>
    </source>
</evidence>
<evidence type="ECO:0000256" key="9">
    <source>
        <dbReference type="ARBA" id="ARBA00023143"/>
    </source>
</evidence>
<keyword evidence="14" id="KW-0282">Flagellum</keyword>
<dbReference type="PIRSF" id="PIRSF003161">
    <property type="entry name" value="FliG"/>
    <property type="match status" value="1"/>
</dbReference>